<dbReference type="RefSeq" id="WP_198570372.1">
    <property type="nucleotide sequence ID" value="NZ_CP066167.1"/>
</dbReference>
<reference evidence="2 3" key="1">
    <citation type="submission" date="2020-12" db="EMBL/GenBank/DDBJ databases">
        <authorList>
            <person name="Shan Y."/>
        </authorList>
    </citation>
    <scope>NUCLEOTIDE SEQUENCE [LARGE SCALE GENOMIC DNA]</scope>
    <source>
        <strain evidence="3">csc3.9</strain>
    </source>
</reference>
<name>A0A7T4R1S9_9GAMM</name>
<evidence type="ECO:0000313" key="2">
    <source>
        <dbReference type="EMBL" id="QQD18886.1"/>
    </source>
</evidence>
<feature type="compositionally biased region" description="Low complexity" evidence="1">
    <location>
        <begin position="235"/>
        <end position="247"/>
    </location>
</feature>
<accession>A0A7T4R1S9</accession>
<proteinExistence type="predicted"/>
<dbReference type="KEGG" id="snan:I6N98_03195"/>
<dbReference type="EMBL" id="CP066167">
    <property type="protein sequence ID" value="QQD18886.1"/>
    <property type="molecule type" value="Genomic_DNA"/>
</dbReference>
<keyword evidence="3" id="KW-1185">Reference proteome</keyword>
<dbReference type="Proteomes" id="UP000596063">
    <property type="component" value="Chromosome"/>
</dbReference>
<sequence length="344" mass="37432">MAGELQLDTGQFGGDRWGLAKEADKRFRRLVLSFCLLLVATALWSRLLPPLVLEPEEQEPIERVVQLLLAPPVPEAKPQVEPELPEIVEEPPISQVPDEEIAAIAPPPVIENKVAEKATPQPRNEPKPLAPPPKSAREQARDAGLLAMQQDLQSLRNADSHMRSASGQLRDDADIARRGLQGPDIDDAVRADAVRRSAGSQQFKAERVAGPVSDAQLASHVADSNIQRELPSTVASSRPSAAASGRSGRSLEEIQLAFDRNKSAFSAIFSRAARTDGSIDSGAIVVSLTISPSGDVVDCRLVSSSFQNPSLHQRILARVKMLRFEPKNVPQFTYPSYPINYVRS</sequence>
<protein>
    <submittedName>
        <fullName evidence="2">AgmX/PglI C-terminal domain-containing protein</fullName>
    </submittedName>
</protein>
<feature type="region of interest" description="Disordered" evidence="1">
    <location>
        <begin position="224"/>
        <end position="247"/>
    </location>
</feature>
<feature type="region of interest" description="Disordered" evidence="1">
    <location>
        <begin position="157"/>
        <end position="181"/>
    </location>
</feature>
<organism evidence="2 3">
    <name type="scientific">Spongiibacter nanhainus</name>
    <dbReference type="NCBI Taxonomy" id="2794344"/>
    <lineage>
        <taxon>Bacteria</taxon>
        <taxon>Pseudomonadati</taxon>
        <taxon>Pseudomonadota</taxon>
        <taxon>Gammaproteobacteria</taxon>
        <taxon>Cellvibrionales</taxon>
        <taxon>Spongiibacteraceae</taxon>
        <taxon>Spongiibacter</taxon>
    </lineage>
</organism>
<dbReference type="NCBIfam" id="NF033768">
    <property type="entry name" value="myxo_SS_tail"/>
    <property type="match status" value="1"/>
</dbReference>
<dbReference type="InterPro" id="IPR049806">
    <property type="entry name" value="MasK-like_C"/>
</dbReference>
<gene>
    <name evidence="2" type="ORF">I6N98_03195</name>
</gene>
<feature type="region of interest" description="Disordered" evidence="1">
    <location>
        <begin position="116"/>
        <end position="140"/>
    </location>
</feature>
<evidence type="ECO:0000256" key="1">
    <source>
        <dbReference type="SAM" id="MobiDB-lite"/>
    </source>
</evidence>
<dbReference type="SUPFAM" id="SSF74653">
    <property type="entry name" value="TolA/TonB C-terminal domain"/>
    <property type="match status" value="1"/>
</dbReference>
<evidence type="ECO:0000313" key="3">
    <source>
        <dbReference type="Proteomes" id="UP000596063"/>
    </source>
</evidence>
<dbReference type="AlphaFoldDB" id="A0A7T4R1S9"/>
<feature type="compositionally biased region" description="Polar residues" evidence="1">
    <location>
        <begin position="157"/>
        <end position="167"/>
    </location>
</feature>